<gene>
    <name evidence="1" type="ORF">NGENPBHE_00020</name>
</gene>
<organism evidence="1">
    <name type="scientific">Candidatus Methanophagaceae archaeon ANME-1 ERB6</name>
    <dbReference type="NCBI Taxonomy" id="2759912"/>
    <lineage>
        <taxon>Archaea</taxon>
        <taxon>Methanobacteriati</taxon>
        <taxon>Methanobacteriota</taxon>
        <taxon>Stenosarchaea group</taxon>
        <taxon>Methanomicrobia</taxon>
        <taxon>Candidatus Methanophagales</taxon>
        <taxon>Candidatus Methanophagaceae</taxon>
    </lineage>
</organism>
<dbReference type="EMBL" id="MT631547">
    <property type="protein sequence ID" value="QNO53620.1"/>
    <property type="molecule type" value="Genomic_DNA"/>
</dbReference>
<evidence type="ECO:0000313" key="1">
    <source>
        <dbReference type="EMBL" id="QNO53620.1"/>
    </source>
</evidence>
<reference evidence="1" key="1">
    <citation type="submission" date="2020-06" db="EMBL/GenBank/DDBJ databases">
        <title>Unique genomic features of the anaerobic methanotrophic archaea.</title>
        <authorList>
            <person name="Chadwick G.L."/>
            <person name="Skennerton C.T."/>
            <person name="Laso-Perez R."/>
            <person name="Leu A.O."/>
            <person name="Speth D.R."/>
            <person name="Yu H."/>
            <person name="Morgan-Lang C."/>
            <person name="Hatzenpichler R."/>
            <person name="Goudeau D."/>
            <person name="Malmstrom R."/>
            <person name="Brazelton W.J."/>
            <person name="Woyke T."/>
            <person name="Hallam S.J."/>
            <person name="Tyson G.W."/>
            <person name="Wegener G."/>
            <person name="Boetius A."/>
            <person name="Orphan V."/>
        </authorList>
    </citation>
    <scope>NUCLEOTIDE SEQUENCE</scope>
</reference>
<sequence>MEKKTEKIIRSYSRVKSGILKKDKNEGGYVKQEISGFTERTRLREIINLEIGQSEQNPPINIRLVAK</sequence>
<name>A0A7G9Z036_9EURY</name>
<proteinExistence type="predicted"/>
<protein>
    <submittedName>
        <fullName evidence="1">Uncharacterized protein</fullName>
    </submittedName>
</protein>
<accession>A0A7G9Z036</accession>
<dbReference type="AlphaFoldDB" id="A0A7G9Z036"/>